<dbReference type="InParanoid" id="C3Y3X6"/>
<sequence>MSRILAVLLAVLATTAATANLPSPHRLVRRSAPSEDEVRMQRRANLLALLEDDDNETREPSEAQGAGLSKEEAEALVKYLQEPVGGLRRPAINVYRPDVEEVEREKKTTRLLSWAAEMLRMMSTKGGFQFRFGKREAAEGKER</sequence>
<keyword evidence="2" id="KW-0732">Signal</keyword>
<organism>
    <name type="scientific">Branchiostoma floridae</name>
    <name type="common">Florida lancelet</name>
    <name type="synonym">Amphioxus</name>
    <dbReference type="NCBI Taxonomy" id="7739"/>
    <lineage>
        <taxon>Eukaryota</taxon>
        <taxon>Metazoa</taxon>
        <taxon>Chordata</taxon>
        <taxon>Cephalochordata</taxon>
        <taxon>Leptocardii</taxon>
        <taxon>Amphioxiformes</taxon>
        <taxon>Branchiostomatidae</taxon>
        <taxon>Branchiostoma</taxon>
    </lineage>
</organism>
<feature type="chain" id="PRO_5002933297" evidence="2">
    <location>
        <begin position="20"/>
        <end position="143"/>
    </location>
</feature>
<evidence type="ECO:0000256" key="2">
    <source>
        <dbReference type="SAM" id="SignalP"/>
    </source>
</evidence>
<reference evidence="3" key="1">
    <citation type="journal article" date="2008" name="Nature">
        <title>The amphioxus genome and the evolution of the chordate karyotype.</title>
        <authorList>
            <consortium name="US DOE Joint Genome Institute (JGI-PGF)"/>
            <person name="Putnam N.H."/>
            <person name="Butts T."/>
            <person name="Ferrier D.E.K."/>
            <person name="Furlong R.F."/>
            <person name="Hellsten U."/>
            <person name="Kawashima T."/>
            <person name="Robinson-Rechavi M."/>
            <person name="Shoguchi E."/>
            <person name="Terry A."/>
            <person name="Yu J.-K."/>
            <person name="Benito-Gutierrez E.L."/>
            <person name="Dubchak I."/>
            <person name="Garcia-Fernandez J."/>
            <person name="Gibson-Brown J.J."/>
            <person name="Grigoriev I.V."/>
            <person name="Horton A.C."/>
            <person name="de Jong P.J."/>
            <person name="Jurka J."/>
            <person name="Kapitonov V.V."/>
            <person name="Kohara Y."/>
            <person name="Kuroki Y."/>
            <person name="Lindquist E."/>
            <person name="Lucas S."/>
            <person name="Osoegawa K."/>
            <person name="Pennacchio L.A."/>
            <person name="Salamov A.A."/>
            <person name="Satou Y."/>
            <person name="Sauka-Spengler T."/>
            <person name="Schmutz J."/>
            <person name="Shin-I T."/>
            <person name="Toyoda A."/>
            <person name="Bronner-Fraser M."/>
            <person name="Fujiyama A."/>
            <person name="Holland L.Z."/>
            <person name="Holland P.W.H."/>
            <person name="Satoh N."/>
            <person name="Rokhsar D.S."/>
        </authorList>
    </citation>
    <scope>NUCLEOTIDE SEQUENCE [LARGE SCALE GENOMIC DNA]</scope>
    <source>
        <strain evidence="3">S238N-H82</strain>
        <tissue evidence="3">Testes</tissue>
    </source>
</reference>
<evidence type="ECO:0000313" key="3">
    <source>
        <dbReference type="EMBL" id="EEN65002.1"/>
    </source>
</evidence>
<proteinExistence type="predicted"/>
<name>C3Y3X6_BRAFL</name>
<feature type="signal peptide" evidence="2">
    <location>
        <begin position="1"/>
        <end position="19"/>
    </location>
</feature>
<accession>C3Y3X6</accession>
<feature type="region of interest" description="Disordered" evidence="1">
    <location>
        <begin position="48"/>
        <end position="70"/>
    </location>
</feature>
<dbReference type="EMBL" id="GG666484">
    <property type="protein sequence ID" value="EEN65002.1"/>
    <property type="molecule type" value="Genomic_DNA"/>
</dbReference>
<protein>
    <submittedName>
        <fullName evidence="3">Uncharacterized protein</fullName>
    </submittedName>
</protein>
<evidence type="ECO:0000256" key="1">
    <source>
        <dbReference type="SAM" id="MobiDB-lite"/>
    </source>
</evidence>
<dbReference type="AlphaFoldDB" id="C3Y3X6"/>
<gene>
    <name evidence="3" type="ORF">BRAFLDRAFT_84798</name>
</gene>